<dbReference type="GO" id="GO:0006749">
    <property type="term" value="P:glutathione metabolic process"/>
    <property type="evidence" value="ECO:0007669"/>
    <property type="project" value="TreeGrafter"/>
</dbReference>
<dbReference type="GO" id="GO:0009636">
    <property type="term" value="P:response to toxic substance"/>
    <property type="evidence" value="ECO:0007669"/>
    <property type="project" value="UniProtKB-ARBA"/>
</dbReference>
<name>A0A0C3F3I1_PILCF</name>
<dbReference type="HOGENOM" id="CLU_011226_5_1_1"/>
<evidence type="ECO:0000313" key="8">
    <source>
        <dbReference type="Proteomes" id="UP000054166"/>
    </source>
</evidence>
<dbReference type="EMBL" id="KN833010">
    <property type="protein sequence ID" value="KIM79325.1"/>
    <property type="molecule type" value="Genomic_DNA"/>
</dbReference>
<reference evidence="7 8" key="1">
    <citation type="submission" date="2014-04" db="EMBL/GenBank/DDBJ databases">
        <authorList>
            <consortium name="DOE Joint Genome Institute"/>
            <person name="Kuo A."/>
            <person name="Tarkka M."/>
            <person name="Buscot F."/>
            <person name="Kohler A."/>
            <person name="Nagy L.G."/>
            <person name="Floudas D."/>
            <person name="Copeland A."/>
            <person name="Barry K.W."/>
            <person name="Cichocki N."/>
            <person name="Veneault-Fourrey C."/>
            <person name="LaButti K."/>
            <person name="Lindquist E.A."/>
            <person name="Lipzen A."/>
            <person name="Lundell T."/>
            <person name="Morin E."/>
            <person name="Murat C."/>
            <person name="Sun H."/>
            <person name="Tunlid A."/>
            <person name="Henrissat B."/>
            <person name="Grigoriev I.V."/>
            <person name="Hibbett D.S."/>
            <person name="Martin F."/>
            <person name="Nordberg H.P."/>
            <person name="Cantor M.N."/>
            <person name="Hua S.X."/>
        </authorList>
    </citation>
    <scope>NUCLEOTIDE SEQUENCE [LARGE SCALE GENOMIC DNA]</scope>
    <source>
        <strain evidence="7 8">F 1598</strain>
    </source>
</reference>
<dbReference type="Proteomes" id="UP000054166">
    <property type="component" value="Unassembled WGS sequence"/>
</dbReference>
<dbReference type="PANTHER" id="PTHR43900:SF3">
    <property type="entry name" value="GLUTATHIONE S-TRANSFERASE RHO"/>
    <property type="match status" value="1"/>
</dbReference>
<keyword evidence="3" id="KW-0808">Transferase</keyword>
<comment type="catalytic activity">
    <reaction evidence="4">
        <text>RX + glutathione = an S-substituted glutathione + a halide anion + H(+)</text>
        <dbReference type="Rhea" id="RHEA:16437"/>
        <dbReference type="ChEBI" id="CHEBI:15378"/>
        <dbReference type="ChEBI" id="CHEBI:16042"/>
        <dbReference type="ChEBI" id="CHEBI:17792"/>
        <dbReference type="ChEBI" id="CHEBI:57925"/>
        <dbReference type="ChEBI" id="CHEBI:90779"/>
        <dbReference type="EC" id="2.5.1.18"/>
    </reaction>
</comment>
<gene>
    <name evidence="7" type="ORF">PILCRDRAFT_564483</name>
</gene>
<dbReference type="InParanoid" id="A0A0C3F3I1"/>
<evidence type="ECO:0000256" key="2">
    <source>
        <dbReference type="ARBA" id="ARBA00012452"/>
    </source>
</evidence>
<dbReference type="SFLD" id="SFLDG01154">
    <property type="entry name" value="Main.5:_Phi-like"/>
    <property type="match status" value="1"/>
</dbReference>
<dbReference type="InterPro" id="IPR036282">
    <property type="entry name" value="Glutathione-S-Trfase_C_sf"/>
</dbReference>
<dbReference type="GO" id="GO:0004364">
    <property type="term" value="F:glutathione transferase activity"/>
    <property type="evidence" value="ECO:0007669"/>
    <property type="project" value="UniProtKB-EC"/>
</dbReference>
<protein>
    <recommendedName>
        <fullName evidence="2">glutathione transferase</fullName>
        <ecNumber evidence="2">2.5.1.18</ecNumber>
    </recommendedName>
</protein>
<keyword evidence="8" id="KW-1185">Reference proteome</keyword>
<evidence type="ECO:0000256" key="1">
    <source>
        <dbReference type="ARBA" id="ARBA00010128"/>
    </source>
</evidence>
<dbReference type="CDD" id="cd03053">
    <property type="entry name" value="GST_N_Phi"/>
    <property type="match status" value="1"/>
</dbReference>
<accession>A0A0C3F3I1</accession>
<dbReference type="InterPro" id="IPR010987">
    <property type="entry name" value="Glutathione-S-Trfase_C-like"/>
</dbReference>
<dbReference type="InterPro" id="IPR040079">
    <property type="entry name" value="Glutathione_S-Trfase"/>
</dbReference>
<dbReference type="Pfam" id="PF02798">
    <property type="entry name" value="GST_N"/>
    <property type="match status" value="1"/>
</dbReference>
<dbReference type="PROSITE" id="PS50405">
    <property type="entry name" value="GST_CTER"/>
    <property type="match status" value="1"/>
</dbReference>
<dbReference type="SUPFAM" id="SSF52833">
    <property type="entry name" value="Thioredoxin-like"/>
    <property type="match status" value="1"/>
</dbReference>
<dbReference type="InterPro" id="IPR004046">
    <property type="entry name" value="GST_C"/>
</dbReference>
<evidence type="ECO:0000259" key="5">
    <source>
        <dbReference type="PROSITE" id="PS50404"/>
    </source>
</evidence>
<comment type="similarity">
    <text evidence="1">Belongs to the GST superfamily. Phi family.</text>
</comment>
<evidence type="ECO:0000313" key="7">
    <source>
        <dbReference type="EMBL" id="KIM79325.1"/>
    </source>
</evidence>
<dbReference type="Gene3D" id="1.20.1050.10">
    <property type="match status" value="1"/>
</dbReference>
<dbReference type="GO" id="GO:0005737">
    <property type="term" value="C:cytoplasm"/>
    <property type="evidence" value="ECO:0007669"/>
    <property type="project" value="TreeGrafter"/>
</dbReference>
<dbReference type="FunFam" id="1.20.1050.10:FF:000004">
    <property type="entry name" value="Glutathione S-transferase F2"/>
    <property type="match status" value="1"/>
</dbReference>
<dbReference type="Gene3D" id="3.40.30.10">
    <property type="entry name" value="Glutaredoxin"/>
    <property type="match status" value="1"/>
</dbReference>
<dbReference type="InterPro" id="IPR036249">
    <property type="entry name" value="Thioredoxin-like_sf"/>
</dbReference>
<dbReference type="PROSITE" id="PS50404">
    <property type="entry name" value="GST_NTER"/>
    <property type="match status" value="1"/>
</dbReference>
<dbReference type="Pfam" id="PF00043">
    <property type="entry name" value="GST_C"/>
    <property type="match status" value="1"/>
</dbReference>
<dbReference type="OrthoDB" id="249703at2759"/>
<dbReference type="SUPFAM" id="SSF47616">
    <property type="entry name" value="GST C-terminal domain-like"/>
    <property type="match status" value="1"/>
</dbReference>
<evidence type="ECO:0000256" key="4">
    <source>
        <dbReference type="ARBA" id="ARBA00047960"/>
    </source>
</evidence>
<organism evidence="7 8">
    <name type="scientific">Piloderma croceum (strain F 1598)</name>
    <dbReference type="NCBI Taxonomy" id="765440"/>
    <lineage>
        <taxon>Eukaryota</taxon>
        <taxon>Fungi</taxon>
        <taxon>Dikarya</taxon>
        <taxon>Basidiomycota</taxon>
        <taxon>Agaricomycotina</taxon>
        <taxon>Agaricomycetes</taxon>
        <taxon>Agaricomycetidae</taxon>
        <taxon>Atheliales</taxon>
        <taxon>Atheliaceae</taxon>
        <taxon>Piloderma</taxon>
    </lineage>
</organism>
<dbReference type="EC" id="2.5.1.18" evidence="2"/>
<dbReference type="SFLD" id="SFLDG00358">
    <property type="entry name" value="Main_(cytGST)"/>
    <property type="match status" value="1"/>
</dbReference>
<proteinExistence type="inferred from homology"/>
<sequence>MVLKLYGAAASTCTRRVAVVLKEKEVPYEFIPVDVLKGESRTPEYLTKQPFGQVPYIDDDGFVLFESRAIARYIEAKYPTQGTPLVPTEPKANALFEQAVSIETTDFEPSASGLTFEKAFKSLYLGLETDQVRAKEHIDKLNGKLDAYEAMLLKHKYLGGDALTLADLFHLPYGSFVKTINPESFSARPHVAKWFESLETRPSWIAVKNGV</sequence>
<dbReference type="InterPro" id="IPR004045">
    <property type="entry name" value="Glutathione_S-Trfase_N"/>
</dbReference>
<feature type="domain" description="GST C-terminal" evidence="6">
    <location>
        <begin position="89"/>
        <end position="211"/>
    </location>
</feature>
<dbReference type="SFLD" id="SFLDS00019">
    <property type="entry name" value="Glutathione_Transferase_(cytos"/>
    <property type="match status" value="1"/>
</dbReference>
<dbReference type="AlphaFoldDB" id="A0A0C3F3I1"/>
<dbReference type="PANTHER" id="PTHR43900">
    <property type="entry name" value="GLUTATHIONE S-TRANSFERASE RHO"/>
    <property type="match status" value="1"/>
</dbReference>
<dbReference type="STRING" id="765440.A0A0C3F3I1"/>
<feature type="domain" description="GST N-terminal" evidence="5">
    <location>
        <begin position="1"/>
        <end position="82"/>
    </location>
</feature>
<reference evidence="8" key="2">
    <citation type="submission" date="2015-01" db="EMBL/GenBank/DDBJ databases">
        <title>Evolutionary Origins and Diversification of the Mycorrhizal Mutualists.</title>
        <authorList>
            <consortium name="DOE Joint Genome Institute"/>
            <consortium name="Mycorrhizal Genomics Consortium"/>
            <person name="Kohler A."/>
            <person name="Kuo A."/>
            <person name="Nagy L.G."/>
            <person name="Floudas D."/>
            <person name="Copeland A."/>
            <person name="Barry K.W."/>
            <person name="Cichocki N."/>
            <person name="Veneault-Fourrey C."/>
            <person name="LaButti K."/>
            <person name="Lindquist E.A."/>
            <person name="Lipzen A."/>
            <person name="Lundell T."/>
            <person name="Morin E."/>
            <person name="Murat C."/>
            <person name="Riley R."/>
            <person name="Ohm R."/>
            <person name="Sun H."/>
            <person name="Tunlid A."/>
            <person name="Henrissat B."/>
            <person name="Grigoriev I.V."/>
            <person name="Hibbett D.S."/>
            <person name="Martin F."/>
        </authorList>
    </citation>
    <scope>NUCLEOTIDE SEQUENCE [LARGE SCALE GENOMIC DNA]</scope>
    <source>
        <strain evidence="8">F 1598</strain>
    </source>
</reference>
<evidence type="ECO:0000256" key="3">
    <source>
        <dbReference type="ARBA" id="ARBA00022679"/>
    </source>
</evidence>
<dbReference type="FunFam" id="3.40.30.10:FF:000016">
    <property type="entry name" value="Glutathione S-transferase F2"/>
    <property type="match status" value="1"/>
</dbReference>
<evidence type="ECO:0000259" key="6">
    <source>
        <dbReference type="PROSITE" id="PS50405"/>
    </source>
</evidence>
<dbReference type="GO" id="GO:0043295">
    <property type="term" value="F:glutathione binding"/>
    <property type="evidence" value="ECO:0007669"/>
    <property type="project" value="TreeGrafter"/>
</dbReference>